<evidence type="ECO:0000313" key="16">
    <source>
        <dbReference type="EMBL" id="MRX72296.1"/>
    </source>
</evidence>
<feature type="binding site" evidence="15">
    <location>
        <position position="201"/>
    </location>
    <ligand>
        <name>Zn(2+)</name>
        <dbReference type="ChEBI" id="CHEBI:29105"/>
    </ligand>
</feature>
<dbReference type="PANTHER" id="PTHR42914">
    <property type="entry name" value="7-CYANO-7-DEAZAGUANINE SYNTHASE"/>
    <property type="match status" value="1"/>
</dbReference>
<evidence type="ECO:0000313" key="17">
    <source>
        <dbReference type="Proteomes" id="UP000448867"/>
    </source>
</evidence>
<dbReference type="GO" id="GO:0008616">
    <property type="term" value="P:tRNA queuosine(34) biosynthetic process"/>
    <property type="evidence" value="ECO:0007669"/>
    <property type="project" value="UniProtKB-UniRule"/>
</dbReference>
<keyword evidence="3 15" id="KW-0479">Metal-binding</keyword>
<dbReference type="EC" id="6.3.4.20" evidence="9 15"/>
<comment type="similarity">
    <text evidence="8 15">Belongs to the QueC family.</text>
</comment>
<sequence>MKKEKALVVFSGGQDSTTCLFWAQQQFGEVAAVTFNYNQRHKLELEVAENIARNLGIEHHQLDMSLLHQLAPTALTRSDIQIEEREGELPSTFVPGRNLLFLSFAAILAKQIGAKHIITGVCETDFSGYPDCRDIFIKSCNVTINLALDDQLVLHTPLMWLNKAQTWKLADDLGRLNYVREQTLTCYNGIAADGCGECPACKLRINGLHEYLKEKEGAAL</sequence>
<feature type="binding site" evidence="15">
    <location>
        <position position="195"/>
    </location>
    <ligand>
        <name>Zn(2+)</name>
        <dbReference type="ChEBI" id="CHEBI:29105"/>
    </ligand>
</feature>
<dbReference type="SUPFAM" id="SSF52402">
    <property type="entry name" value="Adenine nucleotide alpha hydrolases-like"/>
    <property type="match status" value="1"/>
</dbReference>
<feature type="binding site" evidence="15">
    <location>
        <position position="186"/>
    </location>
    <ligand>
        <name>Zn(2+)</name>
        <dbReference type="ChEBI" id="CHEBI:29105"/>
    </ligand>
</feature>
<dbReference type="InterPro" id="IPR014729">
    <property type="entry name" value="Rossmann-like_a/b/a_fold"/>
</dbReference>
<evidence type="ECO:0000256" key="7">
    <source>
        <dbReference type="ARBA" id="ARBA00022840"/>
    </source>
</evidence>
<dbReference type="AlphaFoldDB" id="A0A7X2IZ22"/>
<keyword evidence="4 15" id="KW-0547">Nucleotide-binding</keyword>
<reference evidence="16 17" key="1">
    <citation type="submission" date="2019-11" db="EMBL/GenBank/DDBJ databases">
        <title>Bacillus lacus genome.</title>
        <authorList>
            <person name="Allen C.J."/>
            <person name="Newman J.D."/>
        </authorList>
    </citation>
    <scope>NUCLEOTIDE SEQUENCE [LARGE SCALE GENOMIC DNA]</scope>
    <source>
        <strain evidence="16 17">KCTC 33946</strain>
    </source>
</reference>
<evidence type="ECO:0000256" key="9">
    <source>
        <dbReference type="ARBA" id="ARBA00039149"/>
    </source>
</evidence>
<comment type="subunit">
    <text evidence="15">Homodimer.</text>
</comment>
<proteinExistence type="inferred from homology"/>
<dbReference type="Proteomes" id="UP000448867">
    <property type="component" value="Unassembled WGS sequence"/>
</dbReference>
<keyword evidence="5 15" id="KW-0671">Queuosine biosynthesis</keyword>
<dbReference type="GO" id="GO:0016879">
    <property type="term" value="F:ligase activity, forming carbon-nitrogen bonds"/>
    <property type="evidence" value="ECO:0007669"/>
    <property type="project" value="UniProtKB-UniRule"/>
</dbReference>
<keyword evidence="7 15" id="KW-0067">ATP-binding</keyword>
<evidence type="ECO:0000256" key="12">
    <source>
        <dbReference type="ARBA" id="ARBA00076159"/>
    </source>
</evidence>
<dbReference type="PANTHER" id="PTHR42914:SF1">
    <property type="entry name" value="7-CYANO-7-DEAZAGUANINE SYNTHASE"/>
    <property type="match status" value="1"/>
</dbReference>
<organism evidence="16 17">
    <name type="scientific">Metabacillus lacus</name>
    <dbReference type="NCBI Taxonomy" id="1983721"/>
    <lineage>
        <taxon>Bacteria</taxon>
        <taxon>Bacillati</taxon>
        <taxon>Bacillota</taxon>
        <taxon>Bacilli</taxon>
        <taxon>Bacillales</taxon>
        <taxon>Bacillaceae</taxon>
        <taxon>Metabacillus</taxon>
    </lineage>
</organism>
<dbReference type="HAMAP" id="MF_01633">
    <property type="entry name" value="QueC"/>
    <property type="match status" value="1"/>
</dbReference>
<evidence type="ECO:0000256" key="8">
    <source>
        <dbReference type="ARBA" id="ARBA00037993"/>
    </source>
</evidence>
<evidence type="ECO:0000256" key="3">
    <source>
        <dbReference type="ARBA" id="ARBA00022723"/>
    </source>
</evidence>
<keyword evidence="2 15" id="KW-0436">Ligase</keyword>
<evidence type="ECO:0000256" key="15">
    <source>
        <dbReference type="HAMAP-Rule" id="MF_01633"/>
    </source>
</evidence>
<dbReference type="FunFam" id="3.40.50.620:FF:000017">
    <property type="entry name" value="7-cyano-7-deazaguanine synthase"/>
    <property type="match status" value="1"/>
</dbReference>
<accession>A0A7X2IZ22</accession>
<dbReference type="PIRSF" id="PIRSF006293">
    <property type="entry name" value="ExsB"/>
    <property type="match status" value="1"/>
</dbReference>
<evidence type="ECO:0000256" key="4">
    <source>
        <dbReference type="ARBA" id="ARBA00022741"/>
    </source>
</evidence>
<dbReference type="CDD" id="cd01995">
    <property type="entry name" value="QueC-like"/>
    <property type="match status" value="1"/>
</dbReference>
<dbReference type="RefSeq" id="WP_154307453.1">
    <property type="nucleotide sequence ID" value="NZ_WKKI01000013.1"/>
</dbReference>
<feature type="binding site" evidence="15">
    <location>
        <position position="198"/>
    </location>
    <ligand>
        <name>Zn(2+)</name>
        <dbReference type="ChEBI" id="CHEBI:29105"/>
    </ligand>
</feature>
<evidence type="ECO:0000256" key="2">
    <source>
        <dbReference type="ARBA" id="ARBA00022598"/>
    </source>
</evidence>
<name>A0A7X2IZ22_9BACI</name>
<keyword evidence="6 15" id="KW-0862">Zinc</keyword>
<evidence type="ECO:0000256" key="11">
    <source>
        <dbReference type="ARBA" id="ARBA00069440"/>
    </source>
</evidence>
<dbReference type="Pfam" id="PF06508">
    <property type="entry name" value="QueC"/>
    <property type="match status" value="1"/>
</dbReference>
<dbReference type="NCBIfam" id="TIGR00364">
    <property type="entry name" value="7-cyano-7-deazaguanine synthase QueC"/>
    <property type="match status" value="1"/>
</dbReference>
<gene>
    <name evidence="15 16" type="primary">queC</name>
    <name evidence="16" type="ORF">GJU40_09040</name>
</gene>
<evidence type="ECO:0000256" key="6">
    <source>
        <dbReference type="ARBA" id="ARBA00022833"/>
    </source>
</evidence>
<dbReference type="GO" id="GO:0005524">
    <property type="term" value="F:ATP binding"/>
    <property type="evidence" value="ECO:0007669"/>
    <property type="project" value="UniProtKB-UniRule"/>
</dbReference>
<evidence type="ECO:0000256" key="13">
    <source>
        <dbReference type="ARBA" id="ARBA00080406"/>
    </source>
</evidence>
<dbReference type="UniPathway" id="UPA00391"/>
<evidence type="ECO:0000256" key="14">
    <source>
        <dbReference type="ARBA" id="ARBA00080941"/>
    </source>
</evidence>
<evidence type="ECO:0000256" key="1">
    <source>
        <dbReference type="ARBA" id="ARBA00005061"/>
    </source>
</evidence>
<dbReference type="OrthoDB" id="9789567at2"/>
<comment type="catalytic activity">
    <reaction evidence="10 15">
        <text>7-carboxy-7-carbaguanine + NH4(+) + 2 ATP = 7-cyano-7-carbaguanine + 2 AMP + 2 diphosphate + 2 H(+)</text>
        <dbReference type="Rhea" id="RHEA:27982"/>
        <dbReference type="ChEBI" id="CHEBI:15378"/>
        <dbReference type="ChEBI" id="CHEBI:28938"/>
        <dbReference type="ChEBI" id="CHEBI:30616"/>
        <dbReference type="ChEBI" id="CHEBI:33019"/>
        <dbReference type="ChEBI" id="CHEBI:45075"/>
        <dbReference type="ChEBI" id="CHEBI:61036"/>
        <dbReference type="ChEBI" id="CHEBI:456215"/>
        <dbReference type="EC" id="6.3.4.20"/>
    </reaction>
</comment>
<keyword evidence="17" id="KW-1185">Reference proteome</keyword>
<comment type="pathway">
    <text evidence="1 15">Purine metabolism; 7-cyano-7-deazaguanine biosynthesis.</text>
</comment>
<feature type="binding site" evidence="15">
    <location>
        <begin position="10"/>
        <end position="20"/>
    </location>
    <ligand>
        <name>ATP</name>
        <dbReference type="ChEBI" id="CHEBI:30616"/>
    </ligand>
</feature>
<dbReference type="GO" id="GO:0008270">
    <property type="term" value="F:zinc ion binding"/>
    <property type="evidence" value="ECO:0007669"/>
    <property type="project" value="UniProtKB-UniRule"/>
</dbReference>
<dbReference type="EMBL" id="WKKI01000013">
    <property type="protein sequence ID" value="MRX72296.1"/>
    <property type="molecule type" value="Genomic_DNA"/>
</dbReference>
<evidence type="ECO:0000256" key="5">
    <source>
        <dbReference type="ARBA" id="ARBA00022785"/>
    </source>
</evidence>
<protein>
    <recommendedName>
        <fullName evidence="11 15">7-cyano-7-deazaguanine synthase</fullName>
        <ecNumber evidence="9 15">6.3.4.20</ecNumber>
    </recommendedName>
    <alternativeName>
        <fullName evidence="14 15">7-cyano-7-carbaguanine synthase</fullName>
    </alternativeName>
    <alternativeName>
        <fullName evidence="13 15">PreQ(0) synthase</fullName>
    </alternativeName>
    <alternativeName>
        <fullName evidence="12 15">Queuosine biosynthesis protein QueC</fullName>
    </alternativeName>
</protein>
<dbReference type="InterPro" id="IPR018317">
    <property type="entry name" value="QueC"/>
</dbReference>
<dbReference type="Gene3D" id="3.40.50.620">
    <property type="entry name" value="HUPs"/>
    <property type="match status" value="1"/>
</dbReference>
<comment type="function">
    <text evidence="15">Catalyzes the ATP-dependent conversion of 7-carboxy-7-deazaguanine (CDG) to 7-cyano-7-deazaguanine (preQ(0)).</text>
</comment>
<comment type="cofactor">
    <cofactor evidence="15">
        <name>Zn(2+)</name>
        <dbReference type="ChEBI" id="CHEBI:29105"/>
    </cofactor>
    <text evidence="15">Binds 1 zinc ion per subunit.</text>
</comment>
<comment type="caution">
    <text evidence="16">The sequence shown here is derived from an EMBL/GenBank/DDBJ whole genome shotgun (WGS) entry which is preliminary data.</text>
</comment>
<evidence type="ECO:0000256" key="10">
    <source>
        <dbReference type="ARBA" id="ARBA00047890"/>
    </source>
</evidence>